<dbReference type="Proteomes" id="UP001189429">
    <property type="component" value="Unassembled WGS sequence"/>
</dbReference>
<protein>
    <recommendedName>
        <fullName evidence="4">RNA helicase</fullName>
    </recommendedName>
</protein>
<comment type="caution">
    <text evidence="2">The sequence shown here is derived from an EMBL/GenBank/DDBJ whole genome shotgun (WGS) entry which is preliminary data.</text>
</comment>
<feature type="compositionally biased region" description="Low complexity" evidence="1">
    <location>
        <begin position="220"/>
        <end position="229"/>
    </location>
</feature>
<keyword evidence="3" id="KW-1185">Reference proteome</keyword>
<sequence length="273" mass="29393">MAGPGGRLTRLEVRKGAKSTVWYDAVLHDLFGQNALVGFPDDVWPNREVPCGDARPRPADGDQDDDFEAGDEVEVRVAASERNPPGWALGTVLQADERVVRVACHSRRPTDSLVFQVGDPALRHASDEAPLHPGALARGWAPVSEELRGWAASSDARGCWEQVCAVAGLSLVAPGSAAGRRDAGHADAVVLLGTPGAVRRGEMLVKIHLMHQQERSRLSNAAAARSWGSSRRRSTRRRAPAGLRGPHLRLRGRTYRLGAELPNAFCSRFGLGS</sequence>
<evidence type="ECO:0000313" key="2">
    <source>
        <dbReference type="EMBL" id="CAK0905822.1"/>
    </source>
</evidence>
<feature type="region of interest" description="Disordered" evidence="1">
    <location>
        <begin position="220"/>
        <end position="244"/>
    </location>
</feature>
<dbReference type="EMBL" id="CAUYUJ010021614">
    <property type="protein sequence ID" value="CAK0905822.1"/>
    <property type="molecule type" value="Genomic_DNA"/>
</dbReference>
<proteinExistence type="predicted"/>
<evidence type="ECO:0000256" key="1">
    <source>
        <dbReference type="SAM" id="MobiDB-lite"/>
    </source>
</evidence>
<evidence type="ECO:0000313" key="3">
    <source>
        <dbReference type="Proteomes" id="UP001189429"/>
    </source>
</evidence>
<reference evidence="2" key="1">
    <citation type="submission" date="2023-10" db="EMBL/GenBank/DDBJ databases">
        <authorList>
            <person name="Chen Y."/>
            <person name="Shah S."/>
            <person name="Dougan E. K."/>
            <person name="Thang M."/>
            <person name="Chan C."/>
        </authorList>
    </citation>
    <scope>NUCLEOTIDE SEQUENCE [LARGE SCALE GENOMIC DNA]</scope>
</reference>
<gene>
    <name evidence="2" type="ORF">PCOR1329_LOCUS81382</name>
</gene>
<evidence type="ECO:0008006" key="4">
    <source>
        <dbReference type="Google" id="ProtNLM"/>
    </source>
</evidence>
<accession>A0ABN9Y5B4</accession>
<feature type="compositionally biased region" description="Basic residues" evidence="1">
    <location>
        <begin position="230"/>
        <end position="239"/>
    </location>
</feature>
<feature type="region of interest" description="Disordered" evidence="1">
    <location>
        <begin position="48"/>
        <end position="67"/>
    </location>
</feature>
<name>A0ABN9Y5B4_9DINO</name>
<organism evidence="2 3">
    <name type="scientific">Prorocentrum cordatum</name>
    <dbReference type="NCBI Taxonomy" id="2364126"/>
    <lineage>
        <taxon>Eukaryota</taxon>
        <taxon>Sar</taxon>
        <taxon>Alveolata</taxon>
        <taxon>Dinophyceae</taxon>
        <taxon>Prorocentrales</taxon>
        <taxon>Prorocentraceae</taxon>
        <taxon>Prorocentrum</taxon>
    </lineage>
</organism>